<dbReference type="InterPro" id="IPR036390">
    <property type="entry name" value="WH_DNA-bd_sf"/>
</dbReference>
<dbReference type="OrthoDB" id="7631458at2"/>
<evidence type="ECO:0000313" key="2">
    <source>
        <dbReference type="Proteomes" id="UP000001695"/>
    </source>
</evidence>
<dbReference type="AlphaFoldDB" id="B2IBB0"/>
<dbReference type="InterPro" id="IPR021660">
    <property type="entry name" value="DUF3253"/>
</dbReference>
<accession>B2IBB0</accession>
<evidence type="ECO:0000313" key="1">
    <source>
        <dbReference type="EMBL" id="ACB95194.1"/>
    </source>
</evidence>
<proteinExistence type="predicted"/>
<protein>
    <recommendedName>
        <fullName evidence="3">DUF3253 domain-containing protein</fullName>
    </recommendedName>
</protein>
<name>B2IBB0_BEII9</name>
<dbReference type="InterPro" id="IPR036388">
    <property type="entry name" value="WH-like_DNA-bd_sf"/>
</dbReference>
<dbReference type="KEGG" id="bid:Bind_1562"/>
<dbReference type="eggNOG" id="ENOG5032YT1">
    <property type="taxonomic scope" value="Bacteria"/>
</dbReference>
<reference evidence="1 2" key="2">
    <citation type="journal article" date="2010" name="J. Bacteriol.">
        <title>Complete genome sequence of Beijerinckia indica subsp. indica.</title>
        <authorList>
            <person name="Tamas I."/>
            <person name="Dedysh S.N."/>
            <person name="Liesack W."/>
            <person name="Stott M.B."/>
            <person name="Alam M."/>
            <person name="Murrell J.C."/>
            <person name="Dunfield P.F."/>
        </authorList>
    </citation>
    <scope>NUCLEOTIDE SEQUENCE [LARGE SCALE GENOMIC DNA]</scope>
    <source>
        <strain evidence="2">ATCC 9039 / DSM 1715 / NCIMB 8712</strain>
    </source>
</reference>
<evidence type="ECO:0008006" key="3">
    <source>
        <dbReference type="Google" id="ProtNLM"/>
    </source>
</evidence>
<dbReference type="EMBL" id="CP001016">
    <property type="protein sequence ID" value="ACB95194.1"/>
    <property type="molecule type" value="Genomic_DNA"/>
</dbReference>
<dbReference type="Proteomes" id="UP000001695">
    <property type="component" value="Chromosome"/>
</dbReference>
<keyword evidence="2" id="KW-1185">Reference proteome</keyword>
<gene>
    <name evidence="1" type="ordered locus">Bind_1562</name>
</gene>
<reference evidence="2" key="1">
    <citation type="submission" date="2008-03" db="EMBL/GenBank/DDBJ databases">
        <title>Complete sequence of chromosome of Beijerinckia indica subsp. indica ATCC 9039.</title>
        <authorList>
            <consortium name="US DOE Joint Genome Institute"/>
            <person name="Copeland A."/>
            <person name="Lucas S."/>
            <person name="Lapidus A."/>
            <person name="Glavina del Rio T."/>
            <person name="Dalin E."/>
            <person name="Tice H."/>
            <person name="Bruce D."/>
            <person name="Goodwin L."/>
            <person name="Pitluck S."/>
            <person name="LaButti K."/>
            <person name="Schmutz J."/>
            <person name="Larimer F."/>
            <person name="Land M."/>
            <person name="Hauser L."/>
            <person name="Kyrpides N."/>
            <person name="Mikhailova N."/>
            <person name="Dunfield P.F."/>
            <person name="Dedysh S.N."/>
            <person name="Liesack W."/>
            <person name="Saw J.H."/>
            <person name="Alam M."/>
            <person name="Chen Y."/>
            <person name="Murrell J.C."/>
            <person name="Richardson P."/>
        </authorList>
    </citation>
    <scope>NUCLEOTIDE SEQUENCE [LARGE SCALE GENOMIC DNA]</scope>
    <source>
        <strain evidence="2">ATCC 9039 / DSM 1715 / NCIMB 8712</strain>
    </source>
</reference>
<dbReference type="HOGENOM" id="CLU_136716_3_1_5"/>
<dbReference type="STRING" id="395963.Bind_1562"/>
<dbReference type="Pfam" id="PF11625">
    <property type="entry name" value="DUF3253"/>
    <property type="match status" value="1"/>
</dbReference>
<dbReference type="RefSeq" id="WP_012384551.1">
    <property type="nucleotide sequence ID" value="NC_010581.1"/>
</dbReference>
<sequence>MSNPPKLADVILDLCREAGPEKTLDPEQAARAFVAVDGRGSATAWQTYLPPVRDNVVRLALEGKLVIYRKGVPVEDPATFKGVYRFGLPASG</sequence>
<dbReference type="Gene3D" id="1.10.10.10">
    <property type="entry name" value="Winged helix-like DNA-binding domain superfamily/Winged helix DNA-binding domain"/>
    <property type="match status" value="1"/>
</dbReference>
<organism evidence="1 2">
    <name type="scientific">Beijerinckia indica subsp. indica (strain ATCC 9039 / DSM 1715 / NCIMB 8712)</name>
    <dbReference type="NCBI Taxonomy" id="395963"/>
    <lineage>
        <taxon>Bacteria</taxon>
        <taxon>Pseudomonadati</taxon>
        <taxon>Pseudomonadota</taxon>
        <taxon>Alphaproteobacteria</taxon>
        <taxon>Hyphomicrobiales</taxon>
        <taxon>Beijerinckiaceae</taxon>
        <taxon>Beijerinckia</taxon>
    </lineage>
</organism>
<dbReference type="SUPFAM" id="SSF46785">
    <property type="entry name" value="Winged helix' DNA-binding domain"/>
    <property type="match status" value="1"/>
</dbReference>